<accession>A0ABM4BX21</accession>
<organism evidence="4 5">
    <name type="scientific">Hydra vulgaris</name>
    <name type="common">Hydra</name>
    <name type="synonym">Hydra attenuata</name>
    <dbReference type="NCBI Taxonomy" id="6087"/>
    <lineage>
        <taxon>Eukaryota</taxon>
        <taxon>Metazoa</taxon>
        <taxon>Cnidaria</taxon>
        <taxon>Hydrozoa</taxon>
        <taxon>Hydroidolina</taxon>
        <taxon>Anthoathecata</taxon>
        <taxon>Aplanulata</taxon>
        <taxon>Hydridae</taxon>
        <taxon>Hydra</taxon>
    </lineage>
</organism>
<dbReference type="RefSeq" id="XP_065653758.1">
    <property type="nucleotide sequence ID" value="XM_065797686.1"/>
</dbReference>
<feature type="compositionally biased region" description="Basic and acidic residues" evidence="1">
    <location>
        <begin position="1340"/>
        <end position="1363"/>
    </location>
</feature>
<keyword evidence="4" id="KW-1185">Reference proteome</keyword>
<feature type="region of interest" description="Disordered" evidence="1">
    <location>
        <begin position="603"/>
        <end position="622"/>
    </location>
</feature>
<name>A0ABM4BX21_HYDVU</name>
<protein>
    <submittedName>
        <fullName evidence="5">Uncharacterized protein LOC136071904</fullName>
    </submittedName>
</protein>
<feature type="signal peptide" evidence="2">
    <location>
        <begin position="1"/>
        <end position="21"/>
    </location>
</feature>
<reference evidence="5" key="1">
    <citation type="submission" date="2025-08" db="UniProtKB">
        <authorList>
            <consortium name="RefSeq"/>
        </authorList>
    </citation>
    <scope>IDENTIFICATION</scope>
</reference>
<feature type="compositionally biased region" description="Low complexity" evidence="1">
    <location>
        <begin position="1364"/>
        <end position="1374"/>
    </location>
</feature>
<feature type="region of interest" description="Disordered" evidence="1">
    <location>
        <begin position="298"/>
        <end position="381"/>
    </location>
</feature>
<feature type="region of interest" description="Disordered" evidence="1">
    <location>
        <begin position="1340"/>
        <end position="1382"/>
    </location>
</feature>
<evidence type="ECO:0000313" key="4">
    <source>
        <dbReference type="Proteomes" id="UP001652625"/>
    </source>
</evidence>
<feature type="compositionally biased region" description="Polar residues" evidence="1">
    <location>
        <begin position="313"/>
        <end position="329"/>
    </location>
</feature>
<feature type="chain" id="PRO_5047083381" evidence="2">
    <location>
        <begin position="22"/>
        <end position="1747"/>
    </location>
</feature>
<evidence type="ECO:0000259" key="3">
    <source>
        <dbReference type="Pfam" id="PF15711"/>
    </source>
</evidence>
<dbReference type="Pfam" id="PF15711">
    <property type="entry name" value="ILEI"/>
    <property type="match status" value="1"/>
</dbReference>
<keyword evidence="2" id="KW-0732">Signal</keyword>
<sequence length="1747" mass="200950">MNLILNLFIYISCILFKFVVGKNNVPHKLLSDSLYQRPLSQNWKKQSALKSEIPTSLLINSRGKNHDKNKKVEIANSTNYKRWGPKFVIIESNKQPNFIRPHLDKNSQILQYNYGNPGEEVPTYSFSYRKQPLLSRAFEDSKRQWQTILPEKNAIKSRILDKEHYNRYEENNDSSTYVHTIEDQQGFKTINRYAENDNKPKTNFSPLQQIGHRRIMTPEKSVEEQVISFLDSSSYKRNGGENTSTFKSSIFRELEKFKNLKSNLDNQHLKTNFVENKIFNVPHQLKPRLSDLNKAEKKTVKEYPESGHYLPEKNNNFFPETRMSNSNSDLFKETGSIRSVQSDVYPNADRMDEPQYQSTESDLSNESKNKNNEETNVQSKLIKPLNKNFETHSNKDRFIFDEPKINRNFQSSFLKDYKSEHDYKSNILFKDKSPLYNAVEQREPERIENHSELTLNKKVEELKTQNKEQSILFSSKLKQRSQGMDNDDRNEESFLGTNLNEHKSTESSLIGNDNNQSKFPIEENYIKHFIKNDKLNKKLPSLESISVESIKQQALEKNSFEHNNLLPEQEKPLIRQTSLESGEFMFNDDKKILDDDKKKLNTDKKQDKYSKTSPYELKTSEEDEDKFVKVTQAQRSTEFQYKKLKQNSTKACNRCSEKINQQGINREHRFELNCCEERATLAKAFENEELNPTQKAESKPLPQKFNFHEEFQAKKYTSNVESEFIISVKENMMWFYDNLVKQAGYRVIQLYSTGCNKGDCSNSISSIKINGVELGGGVDGMNIVVLDYPKYDFLYSKTYNTGFNEFESEKMVRFIEQIQSSSVVLVVSQGEATKALTVEAWKALGKLAGKSEIFVPPGGSLAFIGFKGESIFLSKEGNYQVSGDGASLVFSVIGSGNEHLTFGGSGQLYTNFIHEMIVNDTGKLLSNKDIHKVAMKIFSDAEEPSVILETIKPPSKLRVISNVSDSVSNAVEKLPDQNYLADIRNSGVTIKFKSKNKIDLKAENGYNDKSKVQLKNSVNKMISENKNKHISAADSYSLHHPSSIELNDASSNTDSIGLQLSNDKEHISDENNKPEEQVSNIKYLIKQIKNNPQSETIMSKESQHIAEKHPNVIKDPTSFKNAFEKLSNNATDRSFEEGLLLSDDLGHSLKKVSKNNKLNQMDDFKNDFKFKNTFLGYQELNNQNSSLFEQNKEENLLKEQTNKKPNQIDILHHGAINSESEVKLNHQKPESKETNQVGEIHSPEEYAEHLYQGKKVSLTSDFIKNEVQSDQNKILESKPFKSEVNLETPLYFLSPKDKDEISEELQDRMKEMVHKEVNETLKHFILEPRNDQESFSKEIKNIDDHEEKPIVEETIGKNQKESNSKNYKQKSNNSGDENNKEYVEVSDSTSKLNYKVIPLENQPGEKSHINKNTYHESLITKVFESLPKTELTINSKLHDKFIKNNKDYASFTSQLQTNRVQSEKNISVGHLKKRERLLIKKENQRNRENGNKLAQLAQLEDKIVVNRLGKENDFQISNKNTSIMNKEIEHLQEQELLNEALSKISAESEDVKKQNDSQKSIQQGANWYSNDELIKSLVDTSEQSYPVKISKKTDPVNLSKLAFVSNNFHNFNDGNDSKLKLNRDRSYSNSYDCKRHKIIKNGKKSNKKHCIEKNNPTENTKNAHYIAHSNTYSSFGENLDSDENSYGANKSSNGQNQKGFMRDNDQINSLLTANNPPSAIDNSNSRRDINSNNIDASLKETEFKWKK</sequence>
<dbReference type="InterPro" id="IPR039477">
    <property type="entry name" value="ILEI/PANDER_dom"/>
</dbReference>
<evidence type="ECO:0000256" key="2">
    <source>
        <dbReference type="SAM" id="SignalP"/>
    </source>
</evidence>
<dbReference type="Proteomes" id="UP001652625">
    <property type="component" value="Chromosome 05"/>
</dbReference>
<evidence type="ECO:0000313" key="5">
    <source>
        <dbReference type="RefSeq" id="XP_065653758.1"/>
    </source>
</evidence>
<gene>
    <name evidence="5" type="primary">LOC136071904</name>
</gene>
<feature type="region of interest" description="Disordered" evidence="1">
    <location>
        <begin position="1674"/>
        <end position="1701"/>
    </location>
</feature>
<proteinExistence type="predicted"/>
<feature type="compositionally biased region" description="Polar residues" evidence="1">
    <location>
        <begin position="1684"/>
        <end position="1698"/>
    </location>
</feature>
<evidence type="ECO:0000256" key="1">
    <source>
        <dbReference type="SAM" id="MobiDB-lite"/>
    </source>
</evidence>
<dbReference type="GeneID" id="136071904"/>
<feature type="domain" description="ILEI/PANDER" evidence="3">
    <location>
        <begin position="779"/>
        <end position="868"/>
    </location>
</feature>